<dbReference type="RefSeq" id="WP_220336250.1">
    <property type="nucleotide sequence ID" value="NZ_JAEUAK010000008.1"/>
</dbReference>
<proteinExistence type="predicted"/>
<evidence type="ECO:0008006" key="3">
    <source>
        <dbReference type="Google" id="ProtNLM"/>
    </source>
</evidence>
<comment type="caution">
    <text evidence="1">The sequence shown here is derived from an EMBL/GenBank/DDBJ whole genome shotgun (WGS) entry which is preliminary data.</text>
</comment>
<evidence type="ECO:0000313" key="1">
    <source>
        <dbReference type="EMBL" id="MBW9054908.1"/>
    </source>
</evidence>
<gene>
    <name evidence="1" type="ORF">JNB85_21125</name>
</gene>
<dbReference type="EMBL" id="JAEUAK010000008">
    <property type="protein sequence ID" value="MBW9054908.1"/>
    <property type="molecule type" value="Genomic_DNA"/>
</dbReference>
<accession>A0ABS7GY42</accession>
<evidence type="ECO:0000313" key="2">
    <source>
        <dbReference type="Proteomes" id="UP000717752"/>
    </source>
</evidence>
<organism evidence="1 2">
    <name type="scientific">Rhizobium mesosinicum</name>
    <dbReference type="NCBI Taxonomy" id="335017"/>
    <lineage>
        <taxon>Bacteria</taxon>
        <taxon>Pseudomonadati</taxon>
        <taxon>Pseudomonadota</taxon>
        <taxon>Alphaproteobacteria</taxon>
        <taxon>Hyphomicrobiales</taxon>
        <taxon>Rhizobiaceae</taxon>
        <taxon>Rhizobium/Agrobacterium group</taxon>
        <taxon>Rhizobium</taxon>
    </lineage>
</organism>
<reference evidence="1 2" key="1">
    <citation type="journal article" date="2021" name="MBio">
        <title>Poor Competitiveness of Bradyrhizobium in Pigeon Pea Root Colonization in Indian Soils.</title>
        <authorList>
            <person name="Chalasani D."/>
            <person name="Basu A."/>
            <person name="Pullabhotla S.V.S.R.N."/>
            <person name="Jorrin B."/>
            <person name="Neal A.L."/>
            <person name="Poole P.S."/>
            <person name="Podile A.R."/>
            <person name="Tkacz A."/>
        </authorList>
    </citation>
    <scope>NUCLEOTIDE SEQUENCE [LARGE SCALE GENOMIC DNA]</scope>
    <source>
        <strain evidence="1 2">HU56</strain>
    </source>
</reference>
<protein>
    <recommendedName>
        <fullName evidence="3">DUF4238 domain-containing protein</fullName>
    </recommendedName>
</protein>
<keyword evidence="2" id="KW-1185">Reference proteome</keyword>
<name>A0ABS7GY42_9HYPH</name>
<sequence>MRFDFTSPRKLIAWAETDIDKGFDLFLAWAQENITCSIEPGQSADETIMRFSSESLPEEIERCCHNASNHVRHAFDQATYSLMTVINSNFAGDAYFPWSTTPADMRGKLNRLGVPSDYQTLFAQFQPYNTGEAYEGGDNTLRDFAKVANPNKHRAVIAFNPAALIARMDVQLIPGVEHNGTIEVMSGPIPFGVDCDIASFRGVWGKSITTDFEIFPVFAGSQYLDREPIFDVLAYARSRALAVVDAFAEATSQLNGRR</sequence>
<dbReference type="Proteomes" id="UP000717752">
    <property type="component" value="Unassembled WGS sequence"/>
</dbReference>